<feature type="region of interest" description="Disordered" evidence="1">
    <location>
        <begin position="388"/>
        <end position="419"/>
    </location>
</feature>
<dbReference type="Pfam" id="PF21929">
    <property type="entry name" value="GpP_4th"/>
    <property type="match status" value="1"/>
</dbReference>
<dbReference type="PIRSF" id="PIRSF004440">
    <property type="entry name" value="GpP"/>
    <property type="match status" value="1"/>
</dbReference>
<accession>A0ABW0H841</accession>
<dbReference type="RefSeq" id="WP_377008116.1">
    <property type="nucleotide sequence ID" value="NZ_JBHSLV010000019.1"/>
</dbReference>
<dbReference type="Gene3D" id="3.55.50.10">
    <property type="entry name" value="Baseplate protein-like domains"/>
    <property type="match status" value="1"/>
</dbReference>
<dbReference type="Pfam" id="PF21683">
    <property type="entry name" value="GpP-like_1st"/>
    <property type="match status" value="1"/>
</dbReference>
<evidence type="ECO:0000313" key="6">
    <source>
        <dbReference type="Proteomes" id="UP001596104"/>
    </source>
</evidence>
<dbReference type="InterPro" id="IPR053982">
    <property type="entry name" value="Gp44/GpP-like_C"/>
</dbReference>
<dbReference type="Gene3D" id="3.30.1920.10">
    <property type="entry name" value="Baseplate protein-like domains - 2 layer sandwich fold"/>
    <property type="match status" value="1"/>
</dbReference>
<feature type="compositionally biased region" description="Basic and acidic residues" evidence="1">
    <location>
        <begin position="233"/>
        <end position="246"/>
    </location>
</feature>
<dbReference type="EMBL" id="JBHSLV010000019">
    <property type="protein sequence ID" value="MFC5393160.1"/>
    <property type="molecule type" value="Genomic_DNA"/>
</dbReference>
<protein>
    <submittedName>
        <fullName evidence="5">Phage baseplate assembly protein</fullName>
    </submittedName>
</protein>
<dbReference type="InterPro" id="IPR026276">
    <property type="entry name" value="Baseplate_GpP"/>
</dbReference>
<comment type="caution">
    <text evidence="5">The sequence shown here is derived from an EMBL/GenBank/DDBJ whole genome shotgun (WGS) entry which is preliminary data.</text>
</comment>
<organism evidence="5 6">
    <name type="scientific">Bosea vestrisii</name>
    <dbReference type="NCBI Taxonomy" id="151416"/>
    <lineage>
        <taxon>Bacteria</taxon>
        <taxon>Pseudomonadati</taxon>
        <taxon>Pseudomonadota</taxon>
        <taxon>Alphaproteobacteria</taxon>
        <taxon>Hyphomicrobiales</taxon>
        <taxon>Boseaceae</taxon>
        <taxon>Bosea</taxon>
    </lineage>
</organism>
<dbReference type="Pfam" id="PF22255">
    <property type="entry name" value="Gp44-like_2nd"/>
    <property type="match status" value="1"/>
</dbReference>
<evidence type="ECO:0000259" key="4">
    <source>
        <dbReference type="Pfam" id="PF22255"/>
    </source>
</evidence>
<dbReference type="InterPro" id="IPR049354">
    <property type="entry name" value="GpP-like_N"/>
</dbReference>
<evidence type="ECO:0000259" key="2">
    <source>
        <dbReference type="Pfam" id="PF21683"/>
    </source>
</evidence>
<feature type="domain" description="Baseplate hub protein gp44-like N-terminal" evidence="2">
    <location>
        <begin position="15"/>
        <end position="110"/>
    </location>
</feature>
<name>A0ABW0H841_9HYPH</name>
<dbReference type="Gene3D" id="2.30.300.10">
    <property type="entry name" value="Baseplate protein-like domain - beta roll fold"/>
    <property type="match status" value="1"/>
</dbReference>
<gene>
    <name evidence="5" type="ORF">ACFPPC_10995</name>
</gene>
<feature type="compositionally biased region" description="Basic residues" evidence="1">
    <location>
        <begin position="396"/>
        <end position="406"/>
    </location>
</feature>
<evidence type="ECO:0000259" key="3">
    <source>
        <dbReference type="Pfam" id="PF21929"/>
    </source>
</evidence>
<sequence length="419" mass="46190">MTQVYLPAKIPTRRIALKIDGKTIDRWTRVELVHDMGELSASFELTVHDDERAKGTWEWTTPAGDGEPMNWGRKAEITIDGETWLIGWIDDVTSEAGEQGGGYVTICGRDKTGDLVDCPPDPRGKHEYKKIKLEEFAKKLCEPFGIKVKCDVDTGPVLDKATVEAGETVISALAKYAKQRAVIITSDRVGGILITRSGKQKAIDEIHFPGNVTRVRATFSARERFSDYFVKGQSEKNGGRRPEKAALDASAEPLDEAPEQPAPATDSPLDKPGGAGAHVMGHAQDTEVKRWRPHISMSRTQAKDVDAQKQADWEMRTRRAKGDKMDYSYRGITGGPEQKPWQMNTVAFCEDDYAGLSSEQLIAGVSITYDERGEMTRLRVTGREAFDLLPVGDRRSQKKSSKKKGGSKPGGLDGTAKPL</sequence>
<keyword evidence="6" id="KW-1185">Reference proteome</keyword>
<dbReference type="InterPro" id="IPR053981">
    <property type="entry name" value="Gp44/GpP-like_2nd"/>
</dbReference>
<proteinExistence type="predicted"/>
<feature type="region of interest" description="Disordered" evidence="1">
    <location>
        <begin position="232"/>
        <end position="279"/>
    </location>
</feature>
<feature type="domain" description="Baseplate hub protein gp44/GpP-like C-terminal" evidence="3">
    <location>
        <begin position="306"/>
        <end position="388"/>
    </location>
</feature>
<dbReference type="InterPro" id="IPR023399">
    <property type="entry name" value="Baseplate-like_2-layer_sand"/>
</dbReference>
<dbReference type="SUPFAM" id="SSF69279">
    <property type="entry name" value="Phage tail proteins"/>
    <property type="match status" value="2"/>
</dbReference>
<reference evidence="6" key="1">
    <citation type="journal article" date="2019" name="Int. J. Syst. Evol. Microbiol.">
        <title>The Global Catalogue of Microorganisms (GCM) 10K type strain sequencing project: providing services to taxonomists for standard genome sequencing and annotation.</title>
        <authorList>
            <consortium name="The Broad Institute Genomics Platform"/>
            <consortium name="The Broad Institute Genome Sequencing Center for Infectious Disease"/>
            <person name="Wu L."/>
            <person name="Ma J."/>
        </authorList>
    </citation>
    <scope>NUCLEOTIDE SEQUENCE [LARGE SCALE GENOMIC DNA]</scope>
    <source>
        <strain evidence="6">CGMCC 1.16326</strain>
    </source>
</reference>
<evidence type="ECO:0000256" key="1">
    <source>
        <dbReference type="SAM" id="MobiDB-lite"/>
    </source>
</evidence>
<evidence type="ECO:0000313" key="5">
    <source>
        <dbReference type="EMBL" id="MFC5393160.1"/>
    </source>
</evidence>
<feature type="domain" description="Baseplate hub protein gp44/GpP-like second" evidence="4">
    <location>
        <begin position="112"/>
        <end position="196"/>
    </location>
</feature>
<dbReference type="Proteomes" id="UP001596104">
    <property type="component" value="Unassembled WGS sequence"/>
</dbReference>